<proteinExistence type="predicted"/>
<protein>
    <submittedName>
        <fullName evidence="2">Uncharacterized protein</fullName>
    </submittedName>
</protein>
<feature type="compositionally biased region" description="Low complexity" evidence="1">
    <location>
        <begin position="57"/>
        <end position="67"/>
    </location>
</feature>
<sequence>MTDRRPDDPAETAAPVPRDMPDQQVTEGEDPWDVSTARAAGEQETEPGQDSGGSSGTSGDTGESGTDVPDTDEAGTGRRGAPQGDASDPDQPVPDESPA</sequence>
<evidence type="ECO:0000256" key="1">
    <source>
        <dbReference type="SAM" id="MobiDB-lite"/>
    </source>
</evidence>
<gene>
    <name evidence="2" type="ORF">DMT42_34690</name>
</gene>
<dbReference type="AlphaFoldDB" id="A0A2U9PBL1"/>
<feature type="region of interest" description="Disordered" evidence="1">
    <location>
        <begin position="1"/>
        <end position="99"/>
    </location>
</feature>
<accession>A0A2U9PBL1</accession>
<evidence type="ECO:0000313" key="3">
    <source>
        <dbReference type="Proteomes" id="UP000247634"/>
    </source>
</evidence>
<dbReference type="KEGG" id="sact:DMT42_34690"/>
<name>A0A2U9PBL1_STRAS</name>
<dbReference type="RefSeq" id="WP_110634465.1">
    <property type="nucleotide sequence ID" value="NZ_CP029788.1"/>
</dbReference>
<dbReference type="Proteomes" id="UP000247634">
    <property type="component" value="Chromosome"/>
</dbReference>
<organism evidence="2 3">
    <name type="scientific">Streptomyces actuosus</name>
    <dbReference type="NCBI Taxonomy" id="1885"/>
    <lineage>
        <taxon>Bacteria</taxon>
        <taxon>Bacillati</taxon>
        <taxon>Actinomycetota</taxon>
        <taxon>Actinomycetes</taxon>
        <taxon>Kitasatosporales</taxon>
        <taxon>Streptomycetaceae</taxon>
        <taxon>Streptomyces</taxon>
    </lineage>
</organism>
<keyword evidence="3" id="KW-1185">Reference proteome</keyword>
<evidence type="ECO:0000313" key="2">
    <source>
        <dbReference type="EMBL" id="AWT46903.1"/>
    </source>
</evidence>
<reference evidence="2 3" key="1">
    <citation type="submission" date="2018-06" db="EMBL/GenBank/DDBJ databases">
        <title>The complete genome sequence of a nosiheptide producer Streptomyces actuosus ATCC 25421: deducing the ability of producing a new class III lantibiotics.</title>
        <authorList>
            <person name="Liu W."/>
            <person name="Sun F."/>
            <person name="Hu Y."/>
        </authorList>
    </citation>
    <scope>NUCLEOTIDE SEQUENCE [LARGE SCALE GENOMIC DNA]</scope>
    <source>
        <strain evidence="2 3">ATCC 25421</strain>
    </source>
</reference>
<dbReference type="EMBL" id="CP029788">
    <property type="protein sequence ID" value="AWT46903.1"/>
    <property type="molecule type" value="Genomic_DNA"/>
</dbReference>
<dbReference type="OrthoDB" id="4299333at2"/>